<protein>
    <recommendedName>
        <fullName evidence="10">Purine nucleoside phosphorylase</fullName>
    </recommendedName>
</protein>
<dbReference type="AlphaFoldDB" id="A0A0R0BTF4"/>
<comment type="catalytic activity">
    <reaction evidence="1">
        <text>inosine + phosphate = alpha-D-ribose 1-phosphate + hypoxanthine</text>
        <dbReference type="Rhea" id="RHEA:27646"/>
        <dbReference type="ChEBI" id="CHEBI:17368"/>
        <dbReference type="ChEBI" id="CHEBI:17596"/>
        <dbReference type="ChEBI" id="CHEBI:43474"/>
        <dbReference type="ChEBI" id="CHEBI:57720"/>
        <dbReference type="EC" id="2.4.2.1"/>
    </reaction>
    <physiologicalReaction direction="left-to-right" evidence="1">
        <dbReference type="Rhea" id="RHEA:27647"/>
    </physiologicalReaction>
</comment>
<evidence type="ECO:0000256" key="4">
    <source>
        <dbReference type="ARBA" id="ARBA00022723"/>
    </source>
</evidence>
<dbReference type="GO" id="GO:0005507">
    <property type="term" value="F:copper ion binding"/>
    <property type="evidence" value="ECO:0007669"/>
    <property type="project" value="TreeGrafter"/>
</dbReference>
<evidence type="ECO:0000256" key="5">
    <source>
        <dbReference type="ARBA" id="ARBA00022801"/>
    </source>
</evidence>
<organism evidence="11 12">
    <name type="scientific">Stenotrophomonas koreensis</name>
    <dbReference type="NCBI Taxonomy" id="266128"/>
    <lineage>
        <taxon>Bacteria</taxon>
        <taxon>Pseudomonadati</taxon>
        <taxon>Pseudomonadota</taxon>
        <taxon>Gammaproteobacteria</taxon>
        <taxon>Lysobacterales</taxon>
        <taxon>Lysobacteraceae</taxon>
        <taxon>Stenotrophomonas</taxon>
    </lineage>
</organism>
<dbReference type="GO" id="GO:0017061">
    <property type="term" value="F:S-methyl-5-thioadenosine phosphorylase activity"/>
    <property type="evidence" value="ECO:0007669"/>
    <property type="project" value="UniProtKB-EC"/>
</dbReference>
<dbReference type="CDD" id="cd16833">
    <property type="entry name" value="YfiH"/>
    <property type="match status" value="1"/>
</dbReference>
<evidence type="ECO:0000256" key="9">
    <source>
        <dbReference type="ARBA" id="ARBA00049893"/>
    </source>
</evidence>
<dbReference type="PANTHER" id="PTHR30616">
    <property type="entry name" value="UNCHARACTERIZED PROTEIN YFIH"/>
    <property type="match status" value="1"/>
</dbReference>
<evidence type="ECO:0000256" key="6">
    <source>
        <dbReference type="ARBA" id="ARBA00022833"/>
    </source>
</evidence>
<comment type="catalytic activity">
    <reaction evidence="9">
        <text>S-methyl-5'-thioadenosine + phosphate = 5-(methylsulfanyl)-alpha-D-ribose 1-phosphate + adenine</text>
        <dbReference type="Rhea" id="RHEA:11852"/>
        <dbReference type="ChEBI" id="CHEBI:16708"/>
        <dbReference type="ChEBI" id="CHEBI:17509"/>
        <dbReference type="ChEBI" id="CHEBI:43474"/>
        <dbReference type="ChEBI" id="CHEBI:58533"/>
        <dbReference type="EC" id="2.4.2.28"/>
    </reaction>
    <physiologicalReaction direction="left-to-right" evidence="9">
        <dbReference type="Rhea" id="RHEA:11853"/>
    </physiologicalReaction>
</comment>
<dbReference type="SUPFAM" id="SSF64438">
    <property type="entry name" value="CNF1/YfiH-like putative cysteine hydrolases"/>
    <property type="match status" value="1"/>
</dbReference>
<dbReference type="InterPro" id="IPR003730">
    <property type="entry name" value="Cu_polyphenol_OxRdtase"/>
</dbReference>
<evidence type="ECO:0000256" key="1">
    <source>
        <dbReference type="ARBA" id="ARBA00000553"/>
    </source>
</evidence>
<comment type="catalytic activity">
    <reaction evidence="7">
        <text>adenosine + H2O + H(+) = inosine + NH4(+)</text>
        <dbReference type="Rhea" id="RHEA:24408"/>
        <dbReference type="ChEBI" id="CHEBI:15377"/>
        <dbReference type="ChEBI" id="CHEBI:15378"/>
        <dbReference type="ChEBI" id="CHEBI:16335"/>
        <dbReference type="ChEBI" id="CHEBI:17596"/>
        <dbReference type="ChEBI" id="CHEBI:28938"/>
        <dbReference type="EC" id="3.5.4.4"/>
    </reaction>
    <physiologicalReaction direction="left-to-right" evidence="7">
        <dbReference type="Rhea" id="RHEA:24409"/>
    </physiologicalReaction>
</comment>
<dbReference type="STRING" id="266128.ABB25_00665"/>
<accession>A0A0R0BTF4</accession>
<keyword evidence="4" id="KW-0479">Metal-binding</keyword>
<evidence type="ECO:0000256" key="2">
    <source>
        <dbReference type="ARBA" id="ARBA00007353"/>
    </source>
</evidence>
<gene>
    <name evidence="11" type="ORF">ABB25_00665</name>
</gene>
<evidence type="ECO:0000313" key="12">
    <source>
        <dbReference type="Proteomes" id="UP000051254"/>
    </source>
</evidence>
<dbReference type="Pfam" id="PF02578">
    <property type="entry name" value="Cu-oxidase_4"/>
    <property type="match status" value="1"/>
</dbReference>
<dbReference type="GO" id="GO:0016787">
    <property type="term" value="F:hydrolase activity"/>
    <property type="evidence" value="ECO:0007669"/>
    <property type="project" value="UniProtKB-KW"/>
</dbReference>
<reference evidence="11 12" key="1">
    <citation type="submission" date="2015-05" db="EMBL/GenBank/DDBJ databases">
        <title>Genome sequencing and analysis of members of genus Stenotrophomonas.</title>
        <authorList>
            <person name="Patil P.P."/>
            <person name="Midha S."/>
            <person name="Patil P.B."/>
        </authorList>
    </citation>
    <scope>NUCLEOTIDE SEQUENCE [LARGE SCALE GENOMIC DNA]</scope>
    <source>
        <strain evidence="11 12">DSM 17805</strain>
    </source>
</reference>
<dbReference type="OrthoDB" id="4279at2"/>
<comment type="similarity">
    <text evidence="2 10">Belongs to the purine nucleoside phosphorylase YfiH/LACC1 family.</text>
</comment>
<proteinExistence type="inferred from homology"/>
<sequence>MAEPARDNAPWLQAGWPAPRGVHALTTLRHGAGSSLPPFDHFNLGNRSAAEGDDPAVVEANRLQLAQLAGLPSWPHWLRQVHGTGVFHARAPAQPLAAAEEPVADAAVTAVPGVVLAILTADCLPVLLAARDGSEVAAAHAGWRGLADGMLQATVAAMQTRPDQLLAWLGPAAGPQHYEIGSDVRDAFLAGDARAATAFVPTRPGHWTVDLYALARQRLVAAGLSAAAIHGGDQCTISQPAQFFSHRRDRRSGRMASLIWMAD</sequence>
<name>A0A0R0BTF4_9GAMM</name>
<dbReference type="RefSeq" id="WP_057662224.1">
    <property type="nucleotide sequence ID" value="NZ_LDJH01000002.1"/>
</dbReference>
<keyword evidence="12" id="KW-1185">Reference proteome</keyword>
<keyword evidence="3" id="KW-0808">Transferase</keyword>
<evidence type="ECO:0000256" key="7">
    <source>
        <dbReference type="ARBA" id="ARBA00047989"/>
    </source>
</evidence>
<comment type="caution">
    <text evidence="11">The sequence shown here is derived from an EMBL/GenBank/DDBJ whole genome shotgun (WGS) entry which is preliminary data.</text>
</comment>
<keyword evidence="5" id="KW-0378">Hydrolase</keyword>
<dbReference type="PATRIC" id="fig|266128.3.peg.1196"/>
<evidence type="ECO:0000256" key="10">
    <source>
        <dbReference type="RuleBase" id="RU361274"/>
    </source>
</evidence>
<evidence type="ECO:0000256" key="3">
    <source>
        <dbReference type="ARBA" id="ARBA00022679"/>
    </source>
</evidence>
<dbReference type="Gene3D" id="3.60.140.10">
    <property type="entry name" value="CNF1/YfiH-like putative cysteine hydrolases"/>
    <property type="match status" value="1"/>
</dbReference>
<evidence type="ECO:0000313" key="11">
    <source>
        <dbReference type="EMBL" id="KRG60748.1"/>
    </source>
</evidence>
<evidence type="ECO:0000256" key="8">
    <source>
        <dbReference type="ARBA" id="ARBA00048968"/>
    </source>
</evidence>
<dbReference type="InterPro" id="IPR038371">
    <property type="entry name" value="Cu_polyphenol_OxRdtase_sf"/>
</dbReference>
<keyword evidence="6" id="KW-0862">Zinc</keyword>
<dbReference type="Proteomes" id="UP000051254">
    <property type="component" value="Unassembled WGS sequence"/>
</dbReference>
<dbReference type="InterPro" id="IPR011324">
    <property type="entry name" value="Cytotoxic_necrot_fac-like_cat"/>
</dbReference>
<dbReference type="NCBIfam" id="TIGR00726">
    <property type="entry name" value="peptidoglycan editing factor PgeF"/>
    <property type="match status" value="1"/>
</dbReference>
<dbReference type="EMBL" id="LDJH01000002">
    <property type="protein sequence ID" value="KRG60748.1"/>
    <property type="molecule type" value="Genomic_DNA"/>
</dbReference>
<dbReference type="PANTHER" id="PTHR30616:SF2">
    <property type="entry name" value="PURINE NUCLEOSIDE PHOSPHORYLASE LACC1"/>
    <property type="match status" value="1"/>
</dbReference>
<comment type="catalytic activity">
    <reaction evidence="8">
        <text>adenosine + phosphate = alpha-D-ribose 1-phosphate + adenine</text>
        <dbReference type="Rhea" id="RHEA:27642"/>
        <dbReference type="ChEBI" id="CHEBI:16335"/>
        <dbReference type="ChEBI" id="CHEBI:16708"/>
        <dbReference type="ChEBI" id="CHEBI:43474"/>
        <dbReference type="ChEBI" id="CHEBI:57720"/>
        <dbReference type="EC" id="2.4.2.1"/>
    </reaction>
    <physiologicalReaction direction="left-to-right" evidence="8">
        <dbReference type="Rhea" id="RHEA:27643"/>
    </physiologicalReaction>
</comment>